<keyword evidence="1" id="KW-0677">Repeat</keyword>
<feature type="region of interest" description="Disordered" evidence="2">
    <location>
        <begin position="47"/>
        <end position="68"/>
    </location>
</feature>
<proteinExistence type="predicted"/>
<evidence type="ECO:0000259" key="3">
    <source>
        <dbReference type="Pfam" id="PF25390"/>
    </source>
</evidence>
<organism evidence="4 5">
    <name type="scientific">Stigmatella aurantiaca</name>
    <dbReference type="NCBI Taxonomy" id="41"/>
    <lineage>
        <taxon>Bacteria</taxon>
        <taxon>Pseudomonadati</taxon>
        <taxon>Myxococcota</taxon>
        <taxon>Myxococcia</taxon>
        <taxon>Myxococcales</taxon>
        <taxon>Cystobacterineae</taxon>
        <taxon>Archangiaceae</taxon>
        <taxon>Stigmatella</taxon>
    </lineage>
</organism>
<name>A0A1H7RKJ5_STIAU</name>
<evidence type="ECO:0000256" key="2">
    <source>
        <dbReference type="SAM" id="MobiDB-lite"/>
    </source>
</evidence>
<sequence>MKRERWASRGLTVLLTLSGLLLSWGCADFDQEEKGYCKRHPSICPEANPGNPEAPESGPGTFSQVSSKGQHTLALESDGLVWAWGHNGTAQLGDGTTQNSPLPKKVAGLSDVKSVAAGYGHSLALRGGKVWSWGKTVSGSLQKTPRELPGLSDITHIAAGNDYSLALDQSGLVWAWGIDGAGLSTDSPVAVEGLPRIKAIALGGAHALALDSDGAVWAWGNNSKGQLGNVSLENRSVPVKVDALPAIDFVAAGALHSLALDRTSRVWSWGDNDHGQLGDGSTAGPRTQPGLVPGLSAIKALAAGTSFSLALTQNNTVRAWGNNSAGQLGNEEIDDELSPVETSFLTDAVSISAGHSHALAVLSNGCLFAWGSNKDDRLGIPGDLLLLKGFVPGLAAEVIPYPLPLSWACDR</sequence>
<dbReference type="InterPro" id="IPR009091">
    <property type="entry name" value="RCC1/BLIP-II"/>
</dbReference>
<dbReference type="SUPFAM" id="SSF50985">
    <property type="entry name" value="RCC1/BLIP-II"/>
    <property type="match status" value="2"/>
</dbReference>
<dbReference type="Proteomes" id="UP000182719">
    <property type="component" value="Unassembled WGS sequence"/>
</dbReference>
<dbReference type="PANTHER" id="PTHR45622:SF44">
    <property type="entry name" value="REGULATOR OF CHROMOSOME CONDENSATION (RCC1) FAMILY PROTEIN"/>
    <property type="match status" value="1"/>
</dbReference>
<dbReference type="GO" id="GO:0005737">
    <property type="term" value="C:cytoplasm"/>
    <property type="evidence" value="ECO:0007669"/>
    <property type="project" value="TreeGrafter"/>
</dbReference>
<evidence type="ECO:0000313" key="5">
    <source>
        <dbReference type="Proteomes" id="UP000182719"/>
    </source>
</evidence>
<accession>A0A1H7RKJ5</accession>
<dbReference type="Gene3D" id="2.130.10.30">
    <property type="entry name" value="Regulator of chromosome condensation 1/beta-lactamase-inhibitor protein II"/>
    <property type="match status" value="2"/>
</dbReference>
<dbReference type="OrthoDB" id="9758365at2"/>
<dbReference type="InterPro" id="IPR058923">
    <property type="entry name" value="RCC1-like_dom"/>
</dbReference>
<evidence type="ECO:0000313" key="4">
    <source>
        <dbReference type="EMBL" id="SEL60733.1"/>
    </source>
</evidence>
<feature type="compositionally biased region" description="Low complexity" evidence="2">
    <location>
        <begin position="47"/>
        <end position="56"/>
    </location>
</feature>
<feature type="domain" description="RCC1-like" evidence="3">
    <location>
        <begin position="151"/>
        <end position="380"/>
    </location>
</feature>
<dbReference type="PRINTS" id="PR00633">
    <property type="entry name" value="RCCNDNSATION"/>
</dbReference>
<reference evidence="5" key="1">
    <citation type="submission" date="2016-10" db="EMBL/GenBank/DDBJ databases">
        <authorList>
            <person name="Varghese N."/>
            <person name="Submissions S."/>
        </authorList>
    </citation>
    <scope>NUCLEOTIDE SEQUENCE [LARGE SCALE GENOMIC DNA]</scope>
    <source>
        <strain evidence="5">DSM 17044</strain>
    </source>
</reference>
<gene>
    <name evidence="4" type="ORF">SAMN05444354_10785</name>
</gene>
<dbReference type="PANTHER" id="PTHR45622">
    <property type="entry name" value="UBIQUITIN-PROTEIN LIGASE E3A-RELATED"/>
    <property type="match status" value="1"/>
</dbReference>
<dbReference type="AlphaFoldDB" id="A0A1H7RKJ5"/>
<keyword evidence="5" id="KW-1185">Reference proteome</keyword>
<dbReference type="InterPro" id="IPR000408">
    <property type="entry name" value="Reg_chr_condens"/>
</dbReference>
<dbReference type="Pfam" id="PF00415">
    <property type="entry name" value="RCC1"/>
    <property type="match status" value="1"/>
</dbReference>
<dbReference type="PROSITE" id="PS50012">
    <property type="entry name" value="RCC1_3"/>
    <property type="match status" value="7"/>
</dbReference>
<dbReference type="PROSITE" id="PS00626">
    <property type="entry name" value="RCC1_2"/>
    <property type="match status" value="2"/>
</dbReference>
<dbReference type="Pfam" id="PF25390">
    <property type="entry name" value="WD40_RLD"/>
    <property type="match status" value="1"/>
</dbReference>
<dbReference type="RefSeq" id="WP_075007142.1">
    <property type="nucleotide sequence ID" value="NZ_FOAP01000007.1"/>
</dbReference>
<dbReference type="EMBL" id="FOAP01000007">
    <property type="protein sequence ID" value="SEL60733.1"/>
    <property type="molecule type" value="Genomic_DNA"/>
</dbReference>
<evidence type="ECO:0000256" key="1">
    <source>
        <dbReference type="ARBA" id="ARBA00022737"/>
    </source>
</evidence>
<protein>
    <submittedName>
        <fullName evidence="4">Alpha-tubulin suppressor</fullName>
    </submittedName>
</protein>
<dbReference type="InterPro" id="IPR051709">
    <property type="entry name" value="Ub-ligase/GTPase-reg"/>
</dbReference>